<dbReference type="InterPro" id="IPR004761">
    <property type="entry name" value="Spore_GerAB"/>
</dbReference>
<dbReference type="PANTHER" id="PTHR34975:SF2">
    <property type="entry name" value="SPORE GERMINATION PROTEIN A2"/>
    <property type="match status" value="1"/>
</dbReference>
<evidence type="ECO:0000256" key="2">
    <source>
        <dbReference type="ARBA" id="ARBA00007998"/>
    </source>
</evidence>
<evidence type="ECO:0000256" key="4">
    <source>
        <dbReference type="ARBA" id="ARBA00022544"/>
    </source>
</evidence>
<accession>A0A4R3KJQ2</accession>
<keyword evidence="3" id="KW-0813">Transport</keyword>
<dbReference type="Proteomes" id="UP000295788">
    <property type="component" value="Unassembled WGS sequence"/>
</dbReference>
<keyword evidence="7 8" id="KW-0472">Membrane</keyword>
<evidence type="ECO:0000256" key="6">
    <source>
        <dbReference type="ARBA" id="ARBA00022989"/>
    </source>
</evidence>
<comment type="caution">
    <text evidence="9">The sequence shown here is derived from an EMBL/GenBank/DDBJ whole genome shotgun (WGS) entry which is preliminary data.</text>
</comment>
<evidence type="ECO:0000256" key="7">
    <source>
        <dbReference type="ARBA" id="ARBA00023136"/>
    </source>
</evidence>
<dbReference type="AlphaFoldDB" id="A0A4R3KJQ2"/>
<evidence type="ECO:0000256" key="1">
    <source>
        <dbReference type="ARBA" id="ARBA00004141"/>
    </source>
</evidence>
<comment type="similarity">
    <text evidence="2">Belongs to the amino acid-polyamine-organocation (APC) superfamily. Spore germination protein (SGP) (TC 2.A.3.9) family.</text>
</comment>
<feature type="transmembrane region" description="Helical" evidence="8">
    <location>
        <begin position="187"/>
        <end position="205"/>
    </location>
</feature>
<evidence type="ECO:0000313" key="10">
    <source>
        <dbReference type="Proteomes" id="UP000295788"/>
    </source>
</evidence>
<feature type="transmembrane region" description="Helical" evidence="8">
    <location>
        <begin position="307"/>
        <end position="327"/>
    </location>
</feature>
<feature type="transmembrane region" description="Helical" evidence="8">
    <location>
        <begin position="40"/>
        <end position="61"/>
    </location>
</feature>
<dbReference type="EMBL" id="SMAB01000004">
    <property type="protein sequence ID" value="TCS83604.1"/>
    <property type="molecule type" value="Genomic_DNA"/>
</dbReference>
<feature type="transmembrane region" description="Helical" evidence="8">
    <location>
        <begin position="117"/>
        <end position="135"/>
    </location>
</feature>
<feature type="transmembrane region" description="Helical" evidence="8">
    <location>
        <begin position="339"/>
        <end position="358"/>
    </location>
</feature>
<name>A0A4R3KJQ2_9BACI</name>
<keyword evidence="4" id="KW-0309">Germination</keyword>
<protein>
    <submittedName>
        <fullName evidence="9">Spore germination protein KB</fullName>
    </submittedName>
</protein>
<feature type="transmembrane region" description="Helical" evidence="8">
    <location>
        <begin position="12"/>
        <end position="34"/>
    </location>
</feature>
<keyword evidence="6 8" id="KW-1133">Transmembrane helix</keyword>
<evidence type="ECO:0000256" key="5">
    <source>
        <dbReference type="ARBA" id="ARBA00022692"/>
    </source>
</evidence>
<organism evidence="9 10">
    <name type="scientific">Tepidibacillus fermentans</name>
    <dbReference type="NCBI Taxonomy" id="1281767"/>
    <lineage>
        <taxon>Bacteria</taxon>
        <taxon>Bacillati</taxon>
        <taxon>Bacillota</taxon>
        <taxon>Bacilli</taxon>
        <taxon>Bacillales</taxon>
        <taxon>Bacillaceae</taxon>
        <taxon>Tepidibacillus</taxon>
    </lineage>
</organism>
<feature type="transmembrane region" description="Helical" evidence="8">
    <location>
        <begin position="147"/>
        <end position="167"/>
    </location>
</feature>
<comment type="subcellular location">
    <subcellularLocation>
        <location evidence="1">Membrane</location>
        <topology evidence="1">Multi-pass membrane protein</topology>
    </subcellularLocation>
</comment>
<evidence type="ECO:0000313" key="9">
    <source>
        <dbReference type="EMBL" id="TCS83604.1"/>
    </source>
</evidence>
<dbReference type="PANTHER" id="PTHR34975">
    <property type="entry name" value="SPORE GERMINATION PROTEIN A2"/>
    <property type="match status" value="1"/>
</dbReference>
<feature type="transmembrane region" description="Helical" evidence="8">
    <location>
        <begin position="217"/>
        <end position="240"/>
    </location>
</feature>
<evidence type="ECO:0000256" key="3">
    <source>
        <dbReference type="ARBA" id="ARBA00022448"/>
    </source>
</evidence>
<dbReference type="NCBIfam" id="TIGR00912">
    <property type="entry name" value="2A0309"/>
    <property type="match status" value="1"/>
</dbReference>
<feature type="transmembrane region" description="Helical" evidence="8">
    <location>
        <begin position="274"/>
        <end position="295"/>
    </location>
</feature>
<evidence type="ECO:0000256" key="8">
    <source>
        <dbReference type="SAM" id="Phobius"/>
    </source>
</evidence>
<proteinExistence type="inferred from homology"/>
<sequence length="367" mass="40797">MLENGVINRLQFGLLVISFTVGSAVLMIPSTVVAKAKQDGWLSILSATILAIGFISIMVTLAKQYPKQTLIEIMETLLGKPIGKVIGLLYAWFFLHLSALVMRNATDFSTTAIMPETPPITFALMAGILIYMVTVQGIEGIGRSNELFTPFMVSGIWFTLFLLFPLIETKRIFPLFAEGIKPILKGAMPVLGFPFAELVVFLMIFPFVNNQKHLKNVWISGVVIGGLTLTLITLGAILVLDVPLTEMAIFPTLKMARLIKIGDFLTRLEAMISLSYLLTLYIKMTLSFYAGVLAFAQVFNLTDYRIIVLPLLIIVISLSIILNKNIIEVSEFATTTWTPYALLFGFMIPLLLLGISFFKQKQQKVRN</sequence>
<feature type="transmembrane region" description="Helical" evidence="8">
    <location>
        <begin position="82"/>
        <end position="102"/>
    </location>
</feature>
<gene>
    <name evidence="9" type="ORF">EDD72_104159</name>
</gene>
<keyword evidence="10" id="KW-1185">Reference proteome</keyword>
<dbReference type="GO" id="GO:0009847">
    <property type="term" value="P:spore germination"/>
    <property type="evidence" value="ECO:0007669"/>
    <property type="project" value="InterPro"/>
</dbReference>
<dbReference type="Pfam" id="PF03845">
    <property type="entry name" value="Spore_permease"/>
    <property type="match status" value="1"/>
</dbReference>
<dbReference type="RefSeq" id="WP_132767574.1">
    <property type="nucleotide sequence ID" value="NZ_SMAB01000004.1"/>
</dbReference>
<reference evidence="9 10" key="1">
    <citation type="submission" date="2019-03" db="EMBL/GenBank/DDBJ databases">
        <title>Genomic Encyclopedia of Type Strains, Phase IV (KMG-IV): sequencing the most valuable type-strain genomes for metagenomic binning, comparative biology and taxonomic classification.</title>
        <authorList>
            <person name="Goeker M."/>
        </authorList>
    </citation>
    <scope>NUCLEOTIDE SEQUENCE [LARGE SCALE GENOMIC DNA]</scope>
    <source>
        <strain evidence="9 10">DSM 23802</strain>
    </source>
</reference>
<dbReference type="GO" id="GO:0016020">
    <property type="term" value="C:membrane"/>
    <property type="evidence" value="ECO:0007669"/>
    <property type="project" value="UniProtKB-SubCell"/>
</dbReference>
<dbReference type="OrthoDB" id="2380240at2"/>
<keyword evidence="5 8" id="KW-0812">Transmembrane</keyword>